<reference evidence="1" key="1">
    <citation type="submission" date="2020-05" db="EMBL/GenBank/DDBJ databases">
        <title>Large-scale comparative analyses of tick genomes elucidate their genetic diversity and vector capacities.</title>
        <authorList>
            <person name="Jia N."/>
            <person name="Wang J."/>
            <person name="Shi W."/>
            <person name="Du L."/>
            <person name="Sun Y."/>
            <person name="Zhan W."/>
            <person name="Jiang J."/>
            <person name="Wang Q."/>
            <person name="Zhang B."/>
            <person name="Ji P."/>
            <person name="Sakyi L.B."/>
            <person name="Cui X."/>
            <person name="Yuan T."/>
            <person name="Jiang B."/>
            <person name="Yang W."/>
            <person name="Lam T.T.-Y."/>
            <person name="Chang Q."/>
            <person name="Ding S."/>
            <person name="Wang X."/>
            <person name="Zhu J."/>
            <person name="Ruan X."/>
            <person name="Zhao L."/>
            <person name="Wei J."/>
            <person name="Que T."/>
            <person name="Du C."/>
            <person name="Cheng J."/>
            <person name="Dai P."/>
            <person name="Han X."/>
            <person name="Huang E."/>
            <person name="Gao Y."/>
            <person name="Liu J."/>
            <person name="Shao H."/>
            <person name="Ye R."/>
            <person name="Li L."/>
            <person name="Wei W."/>
            <person name="Wang X."/>
            <person name="Wang C."/>
            <person name="Yang T."/>
            <person name="Huo Q."/>
            <person name="Li W."/>
            <person name="Guo W."/>
            <person name="Chen H."/>
            <person name="Zhou L."/>
            <person name="Ni X."/>
            <person name="Tian J."/>
            <person name="Zhou Y."/>
            <person name="Sheng Y."/>
            <person name="Liu T."/>
            <person name="Pan Y."/>
            <person name="Xia L."/>
            <person name="Li J."/>
            <person name="Zhao F."/>
            <person name="Cao W."/>
        </authorList>
    </citation>
    <scope>NUCLEOTIDE SEQUENCE</scope>
    <source>
        <strain evidence="1">Hyas-2018</strain>
    </source>
</reference>
<dbReference type="Proteomes" id="UP000821845">
    <property type="component" value="Chromosome 7"/>
</dbReference>
<accession>A0ACB7RW32</accession>
<protein>
    <submittedName>
        <fullName evidence="1">Uncharacterized protein</fullName>
    </submittedName>
</protein>
<comment type="caution">
    <text evidence="1">The sequence shown here is derived from an EMBL/GenBank/DDBJ whole genome shotgun (WGS) entry which is preliminary data.</text>
</comment>
<name>A0ACB7RW32_HYAAI</name>
<gene>
    <name evidence="1" type="ORF">HPB50_001014</name>
</gene>
<evidence type="ECO:0000313" key="1">
    <source>
        <dbReference type="EMBL" id="KAH6925102.1"/>
    </source>
</evidence>
<keyword evidence="2" id="KW-1185">Reference proteome</keyword>
<evidence type="ECO:0000313" key="2">
    <source>
        <dbReference type="Proteomes" id="UP000821845"/>
    </source>
</evidence>
<dbReference type="EMBL" id="CM023487">
    <property type="protein sequence ID" value="KAH6925102.1"/>
    <property type="molecule type" value="Genomic_DNA"/>
</dbReference>
<proteinExistence type="predicted"/>
<organism evidence="1 2">
    <name type="scientific">Hyalomma asiaticum</name>
    <name type="common">Tick</name>
    <dbReference type="NCBI Taxonomy" id="266040"/>
    <lineage>
        <taxon>Eukaryota</taxon>
        <taxon>Metazoa</taxon>
        <taxon>Ecdysozoa</taxon>
        <taxon>Arthropoda</taxon>
        <taxon>Chelicerata</taxon>
        <taxon>Arachnida</taxon>
        <taxon>Acari</taxon>
        <taxon>Parasitiformes</taxon>
        <taxon>Ixodida</taxon>
        <taxon>Ixodoidea</taxon>
        <taxon>Ixodidae</taxon>
        <taxon>Hyalomminae</taxon>
        <taxon>Hyalomma</taxon>
    </lineage>
</organism>
<sequence>MAAIADTIMAAAPPSLAAVQLENTSTSSPNHLLELREEIARLTDTVAALQASTSRPSKERPAPSQQQRQRWCWYHRKHGDAARKCVAPCDYLGNVKRQH</sequence>